<keyword evidence="3 7" id="KW-0653">Protein transport</keyword>
<feature type="transmembrane region" description="Helical" evidence="7">
    <location>
        <begin position="167"/>
        <end position="190"/>
    </location>
</feature>
<evidence type="ECO:0000256" key="7">
    <source>
        <dbReference type="HAMAP-Rule" id="MF_00902"/>
    </source>
</evidence>
<name>A0ABT8GJU7_9MICO</name>
<keyword evidence="6 7" id="KW-0472">Membrane</keyword>
<evidence type="ECO:0000256" key="6">
    <source>
        <dbReference type="ARBA" id="ARBA00023136"/>
    </source>
</evidence>
<comment type="similarity">
    <text evidence="7">Belongs to the TatC family.</text>
</comment>
<evidence type="ECO:0000256" key="2">
    <source>
        <dbReference type="ARBA" id="ARBA00022692"/>
    </source>
</evidence>
<dbReference type="Proteomes" id="UP001172708">
    <property type="component" value="Unassembled WGS sequence"/>
</dbReference>
<evidence type="ECO:0000256" key="1">
    <source>
        <dbReference type="ARBA" id="ARBA00004141"/>
    </source>
</evidence>
<evidence type="ECO:0000256" key="3">
    <source>
        <dbReference type="ARBA" id="ARBA00022927"/>
    </source>
</evidence>
<dbReference type="PANTHER" id="PTHR30371">
    <property type="entry name" value="SEC-INDEPENDENT PROTEIN TRANSLOCASE PROTEIN TATC"/>
    <property type="match status" value="1"/>
</dbReference>
<dbReference type="PRINTS" id="PR01840">
    <property type="entry name" value="TATCFAMILY"/>
</dbReference>
<evidence type="ECO:0000256" key="4">
    <source>
        <dbReference type="ARBA" id="ARBA00022989"/>
    </source>
</evidence>
<sequence>MARARARRRDARARMPLSAHLSEFRNRLILAVIGVAIGAVAGWFFYTPVFEALQEPVLAVAVRDDAMVAVNFAGIATALDIRIKVSLFLGVIVSAPWWLYQLWAFVAPGLKAGEKRYTFGFLGAAIPLFFAGVALAWWVYPRAVEILIGFTPESAANWLEAQMFVSFATRLVLVFGIAFVFPVVMVALTWARVVRARTWLKGWRWAVLLIFVAAAVLTPTPDVVTMLFMAVPMCALYFAAVGIGLWRERARAKKEARALAS</sequence>
<proteinExistence type="inferred from homology"/>
<feature type="transmembrane region" description="Helical" evidence="7">
    <location>
        <begin position="226"/>
        <end position="246"/>
    </location>
</feature>
<dbReference type="PANTHER" id="PTHR30371:SF0">
    <property type="entry name" value="SEC-INDEPENDENT PROTEIN TRANSLOCASE PROTEIN TATC, CHLOROPLASTIC-RELATED"/>
    <property type="match status" value="1"/>
</dbReference>
<keyword evidence="4 7" id="KW-1133">Transmembrane helix</keyword>
<dbReference type="InterPro" id="IPR002033">
    <property type="entry name" value="TatC"/>
</dbReference>
<gene>
    <name evidence="7 8" type="primary">tatC</name>
    <name evidence="8" type="ORF">QQX02_12355</name>
</gene>
<keyword evidence="9" id="KW-1185">Reference proteome</keyword>
<dbReference type="RefSeq" id="WP_301143447.1">
    <property type="nucleotide sequence ID" value="NZ_JAUHQA010000001.1"/>
</dbReference>
<feature type="transmembrane region" description="Helical" evidence="7">
    <location>
        <begin position="28"/>
        <end position="46"/>
    </location>
</feature>
<feature type="transmembrane region" description="Helical" evidence="7">
    <location>
        <begin position="119"/>
        <end position="140"/>
    </location>
</feature>
<feature type="transmembrane region" description="Helical" evidence="7">
    <location>
        <begin position="87"/>
        <end position="107"/>
    </location>
</feature>
<dbReference type="Pfam" id="PF00902">
    <property type="entry name" value="TatC"/>
    <property type="match status" value="1"/>
</dbReference>
<comment type="caution">
    <text evidence="8">The sequence shown here is derived from an EMBL/GenBank/DDBJ whole genome shotgun (WGS) entry which is preliminary data.</text>
</comment>
<dbReference type="HAMAP" id="MF_00902">
    <property type="entry name" value="TatC"/>
    <property type="match status" value="1"/>
</dbReference>
<dbReference type="EMBL" id="JAUHQA010000001">
    <property type="protein sequence ID" value="MDN4481713.1"/>
    <property type="molecule type" value="Genomic_DNA"/>
</dbReference>
<keyword evidence="7" id="KW-0813">Transport</keyword>
<comment type="subunit">
    <text evidence="7">The Tat system comprises two distinct complexes: a TatABC complex, containing multiple copies of TatA, TatB and TatC subunits, and a separate TatA complex, containing only TatA subunits. Substrates initially bind to the TatABC complex, which probably triggers association of the separate TatA complex to form the active translocon.</text>
</comment>
<comment type="subcellular location">
    <subcellularLocation>
        <location evidence="7">Cell membrane</location>
        <topology evidence="7">Multi-pass membrane protein</topology>
    </subcellularLocation>
    <subcellularLocation>
        <location evidence="1">Membrane</location>
        <topology evidence="1">Multi-pass membrane protein</topology>
    </subcellularLocation>
</comment>
<keyword evidence="2 7" id="KW-0812">Transmembrane</keyword>
<keyword evidence="5 7" id="KW-0811">Translocation</keyword>
<protein>
    <recommendedName>
        <fullName evidence="7">Sec-independent protein translocase protein TatC</fullName>
    </recommendedName>
</protein>
<evidence type="ECO:0000313" key="8">
    <source>
        <dbReference type="EMBL" id="MDN4481713.1"/>
    </source>
</evidence>
<evidence type="ECO:0000313" key="9">
    <source>
        <dbReference type="Proteomes" id="UP001172708"/>
    </source>
</evidence>
<comment type="function">
    <text evidence="7">Part of the twin-arginine translocation (Tat) system that transports large folded proteins containing a characteristic twin-arginine motif in their signal peptide across membranes. Together with TatB, TatC is part of a receptor directly interacting with Tat signal peptides.</text>
</comment>
<accession>A0ABT8GJU7</accession>
<organism evidence="8 9">
    <name type="scientific">Demequina muriae</name>
    <dbReference type="NCBI Taxonomy" id="3051664"/>
    <lineage>
        <taxon>Bacteria</taxon>
        <taxon>Bacillati</taxon>
        <taxon>Actinomycetota</taxon>
        <taxon>Actinomycetes</taxon>
        <taxon>Micrococcales</taxon>
        <taxon>Demequinaceae</taxon>
        <taxon>Demequina</taxon>
    </lineage>
</organism>
<feature type="transmembrane region" description="Helical" evidence="7">
    <location>
        <begin position="202"/>
        <end position="220"/>
    </location>
</feature>
<reference evidence="8" key="1">
    <citation type="submission" date="2023-06" db="EMBL/GenBank/DDBJ databases">
        <title>Egi l300058.</title>
        <authorList>
            <person name="Gao L."/>
            <person name="Fang B.-Z."/>
            <person name="Li W.-J."/>
        </authorList>
    </citation>
    <scope>NUCLEOTIDE SEQUENCE</scope>
    <source>
        <strain evidence="8">EGI L300058</strain>
    </source>
</reference>
<dbReference type="NCBIfam" id="TIGR00945">
    <property type="entry name" value="tatC"/>
    <property type="match status" value="1"/>
</dbReference>
<keyword evidence="7" id="KW-1003">Cell membrane</keyword>
<evidence type="ECO:0000256" key="5">
    <source>
        <dbReference type="ARBA" id="ARBA00023010"/>
    </source>
</evidence>